<gene>
    <name evidence="12" type="ORF">CD33_03655</name>
</gene>
<feature type="binding site" evidence="9">
    <location>
        <position position="284"/>
    </location>
    <ligand>
        <name>substrate</name>
    </ligand>
</feature>
<dbReference type="InterPro" id="IPR008219">
    <property type="entry name" value="PRODH_bac_arc"/>
</dbReference>
<feature type="binding site" evidence="10">
    <location>
        <position position="132"/>
    </location>
    <ligand>
        <name>FAD</name>
        <dbReference type="ChEBI" id="CHEBI:57692"/>
    </ligand>
</feature>
<accession>A0A0A3I3F7</accession>
<evidence type="ECO:0000256" key="8">
    <source>
        <dbReference type="ARBA" id="ARBA00048779"/>
    </source>
</evidence>
<dbReference type="AlphaFoldDB" id="A0A0A3I3F7"/>
<feature type="domain" description="Proline dehydrogenase" evidence="11">
    <location>
        <begin position="43"/>
        <end position="293"/>
    </location>
</feature>
<evidence type="ECO:0000256" key="4">
    <source>
        <dbReference type="ARBA" id="ARBA00022741"/>
    </source>
</evidence>
<dbReference type="RefSeq" id="WP_036198308.1">
    <property type="nucleotide sequence ID" value="NZ_AVCY01000016.1"/>
</dbReference>
<feature type="binding site" evidence="10">
    <location>
        <position position="196"/>
    </location>
    <ligand>
        <name>FAD</name>
        <dbReference type="ChEBI" id="CHEBI:57692"/>
    </ligand>
</feature>
<sequence>MPVLRDFFIALSENQFLNSAAQKYGLKMGAQSVVAGTNIPEVIQSMKELNAQGISCTVDNLGEFVYEKSEATKAKERILEVIEAIHENDVDAHISLKPSQLGLDIDYDFCYDNLMEIVGKAHEYKIHVNFDMENYDRLQPSFDLLDTISQVYDNVGTVIQAYFFNAQENIEKYKNYRLRIVKGAYKEPAEVAYQDKNDIDLNFIELIEYHLLHGKFTSIATHDHNVINHVKQFVKDHNIPNDKFEFQMLYGFRKEMQLELAKEGYNFCTYVPFGNDWYGYFMRRLAERPQNLNLVTKQVFTKKTNTVLGVAAAAFVLGRLTKKSR</sequence>
<comment type="caution">
    <text evidence="12">The sequence shown here is derived from an EMBL/GenBank/DDBJ whole genome shotgun (WGS) entry which is preliminary data.</text>
</comment>
<feature type="binding site" evidence="9">
    <location>
        <position position="97"/>
    </location>
    <ligand>
        <name>substrate</name>
    </ligand>
</feature>
<feature type="binding site" evidence="10">
    <location>
        <begin position="182"/>
        <end position="184"/>
    </location>
    <ligand>
        <name>FAD</name>
        <dbReference type="ChEBI" id="CHEBI:57692"/>
    </ligand>
</feature>
<evidence type="ECO:0000256" key="9">
    <source>
        <dbReference type="PIRSR" id="PIRSR000196-1"/>
    </source>
</evidence>
<dbReference type="InterPro" id="IPR002872">
    <property type="entry name" value="Proline_DH_dom"/>
</dbReference>
<evidence type="ECO:0000313" key="13">
    <source>
        <dbReference type="Proteomes" id="UP000030408"/>
    </source>
</evidence>
<evidence type="ECO:0000256" key="3">
    <source>
        <dbReference type="ARBA" id="ARBA00022630"/>
    </source>
</evidence>
<dbReference type="eggNOG" id="COG0506">
    <property type="taxonomic scope" value="Bacteria"/>
</dbReference>
<dbReference type="EC" id="1.5.5.2" evidence="2"/>
<evidence type="ECO:0000256" key="1">
    <source>
        <dbReference type="ARBA" id="ARBA00004739"/>
    </source>
</evidence>
<keyword evidence="5 10" id="KW-0274">FAD</keyword>
<dbReference type="InterPro" id="IPR029041">
    <property type="entry name" value="FAD-linked_oxidoreductase-like"/>
</dbReference>
<dbReference type="PANTHER" id="PTHR13914:SF0">
    <property type="entry name" value="PROLINE DEHYDROGENASE 1, MITOCHONDRIAL"/>
    <property type="match status" value="1"/>
</dbReference>
<feature type="binding site" evidence="10">
    <location>
        <position position="160"/>
    </location>
    <ligand>
        <name>FAD</name>
        <dbReference type="ChEBI" id="CHEBI:57692"/>
    </ligand>
</feature>
<dbReference type="SUPFAM" id="SSF51730">
    <property type="entry name" value="FAD-linked oxidoreductase"/>
    <property type="match status" value="1"/>
</dbReference>
<dbReference type="GO" id="GO:0010133">
    <property type="term" value="P:L-proline catabolic process to L-glutamate"/>
    <property type="evidence" value="ECO:0007669"/>
    <property type="project" value="UniProtKB-UniPathway"/>
</dbReference>
<dbReference type="Proteomes" id="UP000030408">
    <property type="component" value="Unassembled WGS sequence"/>
</dbReference>
<organism evidence="12 13">
    <name type="scientific">Ureibacillus sinduriensis BLB-1 = JCM 15800</name>
    <dbReference type="NCBI Taxonomy" id="1384057"/>
    <lineage>
        <taxon>Bacteria</taxon>
        <taxon>Bacillati</taxon>
        <taxon>Bacillota</taxon>
        <taxon>Bacilli</taxon>
        <taxon>Bacillales</taxon>
        <taxon>Caryophanaceae</taxon>
        <taxon>Ureibacillus</taxon>
    </lineage>
</organism>
<proteinExistence type="predicted"/>
<keyword evidence="6" id="KW-0560">Oxidoreductase</keyword>
<dbReference type="STRING" id="1384057.CD33_03655"/>
<comment type="pathway">
    <text evidence="1">Amino-acid degradation; L-proline degradation into L-glutamate; L-glutamate from L-proline: step 1/2.</text>
</comment>
<keyword evidence="7" id="KW-0642">Proline metabolism</keyword>
<dbReference type="PANTHER" id="PTHR13914">
    <property type="entry name" value="PROLINE OXIDASE"/>
    <property type="match status" value="1"/>
</dbReference>
<evidence type="ECO:0000256" key="5">
    <source>
        <dbReference type="ARBA" id="ARBA00022827"/>
    </source>
</evidence>
<evidence type="ECO:0000313" key="12">
    <source>
        <dbReference type="EMBL" id="KGR77213.1"/>
    </source>
</evidence>
<dbReference type="UniPathway" id="UPA00261">
    <property type="reaction ID" value="UER00373"/>
</dbReference>
<keyword evidence="4 10" id="KW-0547">Nucleotide-binding</keyword>
<name>A0A0A3I3F7_9BACL</name>
<dbReference type="Gene3D" id="3.20.20.220">
    <property type="match status" value="1"/>
</dbReference>
<keyword evidence="3" id="KW-0285">Flavoprotein</keyword>
<evidence type="ECO:0000256" key="2">
    <source>
        <dbReference type="ARBA" id="ARBA00012695"/>
    </source>
</evidence>
<comment type="catalytic activity">
    <reaction evidence="8">
        <text>L-proline + a quinone = (S)-1-pyrroline-5-carboxylate + a quinol + H(+)</text>
        <dbReference type="Rhea" id="RHEA:23784"/>
        <dbReference type="ChEBI" id="CHEBI:15378"/>
        <dbReference type="ChEBI" id="CHEBI:17388"/>
        <dbReference type="ChEBI" id="CHEBI:24646"/>
        <dbReference type="ChEBI" id="CHEBI:60039"/>
        <dbReference type="ChEBI" id="CHEBI:132124"/>
        <dbReference type="EC" id="1.5.5.2"/>
    </reaction>
</comment>
<evidence type="ECO:0000256" key="10">
    <source>
        <dbReference type="PIRSR" id="PIRSR000196-2"/>
    </source>
</evidence>
<protein>
    <recommendedName>
        <fullName evidence="2">proline dehydrogenase</fullName>
        <ecNumber evidence="2">1.5.5.2</ecNumber>
    </recommendedName>
</protein>
<comment type="cofactor">
    <cofactor evidence="10">
        <name>FAD</name>
        <dbReference type="ChEBI" id="CHEBI:57692"/>
    </cofactor>
    <text evidence="10">Binds 1 FAD per subunit.</text>
</comment>
<dbReference type="OrthoDB" id="9773461at2"/>
<dbReference type="Pfam" id="PF01619">
    <property type="entry name" value="Pro_dh"/>
    <property type="match status" value="1"/>
</dbReference>
<dbReference type="GO" id="GO:0000166">
    <property type="term" value="F:nucleotide binding"/>
    <property type="evidence" value="ECO:0007669"/>
    <property type="project" value="UniProtKB-KW"/>
</dbReference>
<dbReference type="GO" id="GO:0004657">
    <property type="term" value="F:proline dehydrogenase activity"/>
    <property type="evidence" value="ECO:0007669"/>
    <property type="project" value="UniProtKB-EC"/>
</dbReference>
<dbReference type="EMBL" id="JPVO01000040">
    <property type="protein sequence ID" value="KGR77213.1"/>
    <property type="molecule type" value="Genomic_DNA"/>
</dbReference>
<evidence type="ECO:0000256" key="7">
    <source>
        <dbReference type="ARBA" id="ARBA00023062"/>
    </source>
</evidence>
<feature type="binding site" evidence="9">
    <location>
        <position position="283"/>
    </location>
    <ligand>
        <name>substrate</name>
    </ligand>
</feature>
<feature type="binding site" evidence="10">
    <location>
        <begin position="221"/>
        <end position="222"/>
    </location>
    <ligand>
        <name>FAD</name>
        <dbReference type="ChEBI" id="CHEBI:57692"/>
    </ligand>
</feature>
<evidence type="ECO:0000259" key="11">
    <source>
        <dbReference type="Pfam" id="PF01619"/>
    </source>
</evidence>
<reference evidence="12 13" key="1">
    <citation type="submission" date="2014-02" db="EMBL/GenBank/DDBJ databases">
        <title>Draft genome sequence of Lysinibacillus sinduriensis JCM 15800.</title>
        <authorList>
            <person name="Zhang F."/>
            <person name="Wang G."/>
            <person name="Zhang L."/>
        </authorList>
    </citation>
    <scope>NUCLEOTIDE SEQUENCE [LARGE SCALE GENOMIC DNA]</scope>
    <source>
        <strain evidence="12 13">JCM 15800</strain>
    </source>
</reference>
<evidence type="ECO:0000256" key="6">
    <source>
        <dbReference type="ARBA" id="ARBA00023002"/>
    </source>
</evidence>
<keyword evidence="13" id="KW-1185">Reference proteome</keyword>
<dbReference type="InterPro" id="IPR015659">
    <property type="entry name" value="Proline_oxidase"/>
</dbReference>
<dbReference type="PIRSF" id="PIRSF000196">
    <property type="entry name" value="Pro_dehydrog"/>
    <property type="match status" value="1"/>
</dbReference>